<feature type="compositionally biased region" description="Low complexity" evidence="1">
    <location>
        <begin position="172"/>
        <end position="184"/>
    </location>
</feature>
<evidence type="ECO:0000256" key="1">
    <source>
        <dbReference type="SAM" id="MobiDB-lite"/>
    </source>
</evidence>
<feature type="compositionally biased region" description="Basic residues" evidence="1">
    <location>
        <begin position="89"/>
        <end position="103"/>
    </location>
</feature>
<keyword evidence="2" id="KW-0812">Transmembrane</keyword>
<feature type="compositionally biased region" description="Basic and acidic residues" evidence="1">
    <location>
        <begin position="531"/>
        <end position="543"/>
    </location>
</feature>
<feature type="region of interest" description="Disordered" evidence="1">
    <location>
        <begin position="414"/>
        <end position="549"/>
    </location>
</feature>
<feature type="compositionally biased region" description="Basic residues" evidence="1">
    <location>
        <begin position="519"/>
        <end position="530"/>
    </location>
</feature>
<evidence type="ECO:0000256" key="2">
    <source>
        <dbReference type="SAM" id="Phobius"/>
    </source>
</evidence>
<gene>
    <name evidence="3" type="ORF">B0T25DRAFT_458439</name>
</gene>
<proteinExistence type="predicted"/>
<protein>
    <submittedName>
        <fullName evidence="3">Uncharacterized protein</fullName>
    </submittedName>
</protein>
<dbReference type="AlphaFoldDB" id="A0AAJ0HGM6"/>
<feature type="compositionally biased region" description="Basic and acidic residues" evidence="1">
    <location>
        <begin position="453"/>
        <end position="479"/>
    </location>
</feature>
<reference evidence="3" key="1">
    <citation type="journal article" date="2023" name="Mol. Phylogenet. Evol.">
        <title>Genome-scale phylogeny and comparative genomics of the fungal order Sordariales.</title>
        <authorList>
            <person name="Hensen N."/>
            <person name="Bonometti L."/>
            <person name="Westerberg I."/>
            <person name="Brannstrom I.O."/>
            <person name="Guillou S."/>
            <person name="Cros-Aarteil S."/>
            <person name="Calhoun S."/>
            <person name="Haridas S."/>
            <person name="Kuo A."/>
            <person name="Mondo S."/>
            <person name="Pangilinan J."/>
            <person name="Riley R."/>
            <person name="LaButti K."/>
            <person name="Andreopoulos B."/>
            <person name="Lipzen A."/>
            <person name="Chen C."/>
            <person name="Yan M."/>
            <person name="Daum C."/>
            <person name="Ng V."/>
            <person name="Clum A."/>
            <person name="Steindorff A."/>
            <person name="Ohm R.A."/>
            <person name="Martin F."/>
            <person name="Silar P."/>
            <person name="Natvig D.O."/>
            <person name="Lalanne C."/>
            <person name="Gautier V."/>
            <person name="Ament-Velasquez S.L."/>
            <person name="Kruys A."/>
            <person name="Hutchinson M.I."/>
            <person name="Powell A.J."/>
            <person name="Barry K."/>
            <person name="Miller A.N."/>
            <person name="Grigoriev I.V."/>
            <person name="Debuchy R."/>
            <person name="Gladieux P."/>
            <person name="Hiltunen Thoren M."/>
            <person name="Johannesson H."/>
        </authorList>
    </citation>
    <scope>NUCLEOTIDE SEQUENCE</scope>
    <source>
        <strain evidence="3">CBS 955.72</strain>
    </source>
</reference>
<evidence type="ECO:0000313" key="4">
    <source>
        <dbReference type="Proteomes" id="UP001275084"/>
    </source>
</evidence>
<dbReference type="Proteomes" id="UP001275084">
    <property type="component" value="Unassembled WGS sequence"/>
</dbReference>
<evidence type="ECO:0000313" key="3">
    <source>
        <dbReference type="EMBL" id="KAK3350225.1"/>
    </source>
</evidence>
<feature type="transmembrane region" description="Helical" evidence="2">
    <location>
        <begin position="313"/>
        <end position="334"/>
    </location>
</feature>
<name>A0AAJ0HGM6_9PEZI</name>
<feature type="compositionally biased region" description="Polar residues" evidence="1">
    <location>
        <begin position="116"/>
        <end position="130"/>
    </location>
</feature>
<keyword evidence="2" id="KW-0472">Membrane</keyword>
<feature type="compositionally biased region" description="Basic and acidic residues" evidence="1">
    <location>
        <begin position="71"/>
        <end position="88"/>
    </location>
</feature>
<organism evidence="3 4">
    <name type="scientific">Lasiosphaeria hispida</name>
    <dbReference type="NCBI Taxonomy" id="260671"/>
    <lineage>
        <taxon>Eukaryota</taxon>
        <taxon>Fungi</taxon>
        <taxon>Dikarya</taxon>
        <taxon>Ascomycota</taxon>
        <taxon>Pezizomycotina</taxon>
        <taxon>Sordariomycetes</taxon>
        <taxon>Sordariomycetidae</taxon>
        <taxon>Sordariales</taxon>
        <taxon>Lasiosphaeriaceae</taxon>
        <taxon>Lasiosphaeria</taxon>
    </lineage>
</organism>
<feature type="region of interest" description="Disordered" evidence="1">
    <location>
        <begin position="64"/>
        <end position="187"/>
    </location>
</feature>
<reference evidence="3" key="2">
    <citation type="submission" date="2023-06" db="EMBL/GenBank/DDBJ databases">
        <authorList>
            <consortium name="Lawrence Berkeley National Laboratory"/>
            <person name="Haridas S."/>
            <person name="Hensen N."/>
            <person name="Bonometti L."/>
            <person name="Westerberg I."/>
            <person name="Brannstrom I.O."/>
            <person name="Guillou S."/>
            <person name="Cros-Aarteil S."/>
            <person name="Calhoun S."/>
            <person name="Kuo A."/>
            <person name="Mondo S."/>
            <person name="Pangilinan J."/>
            <person name="Riley R."/>
            <person name="Labutti K."/>
            <person name="Andreopoulos B."/>
            <person name="Lipzen A."/>
            <person name="Chen C."/>
            <person name="Yanf M."/>
            <person name="Daum C."/>
            <person name="Ng V."/>
            <person name="Clum A."/>
            <person name="Steindorff A."/>
            <person name="Ohm R."/>
            <person name="Martin F."/>
            <person name="Silar P."/>
            <person name="Natvig D."/>
            <person name="Lalanne C."/>
            <person name="Gautier V."/>
            <person name="Ament-Velasquez S.L."/>
            <person name="Kruys A."/>
            <person name="Hutchinson M.I."/>
            <person name="Powell A.J."/>
            <person name="Barry K."/>
            <person name="Miller A.N."/>
            <person name="Grigoriev I.V."/>
            <person name="Debuchy R."/>
            <person name="Gladieux P."/>
            <person name="Thoren M.H."/>
            <person name="Johannesson H."/>
        </authorList>
    </citation>
    <scope>NUCLEOTIDE SEQUENCE</scope>
    <source>
        <strain evidence="3">CBS 955.72</strain>
    </source>
</reference>
<dbReference type="EMBL" id="JAUIQD010000005">
    <property type="protein sequence ID" value="KAK3350225.1"/>
    <property type="molecule type" value="Genomic_DNA"/>
</dbReference>
<feature type="compositionally biased region" description="Low complexity" evidence="1">
    <location>
        <begin position="494"/>
        <end position="505"/>
    </location>
</feature>
<keyword evidence="2" id="KW-1133">Transmembrane helix</keyword>
<feature type="compositionally biased region" description="Basic residues" evidence="1">
    <location>
        <begin position="430"/>
        <end position="443"/>
    </location>
</feature>
<accession>A0AAJ0HGM6</accession>
<keyword evidence="4" id="KW-1185">Reference proteome</keyword>
<sequence>MPATEIITIINNSGKVLSTGKQLVSIFKEAQAAYRDRKDAVRARRGIQRAKTFDVAPREFEEYDDEDDDEFDRRTLRIGDRPHDDRSQVSHRSHRSRRSSHHPRSPDREPTRPALTMSNLKTHSEVSGTAPSAAPKTYRPPYAEESPRDMQLSRPNLAHAATMPLPPKSQVAPSATGTTPASTPRQSMLKKKEIDMHMAYGELPPDLATRVDLGPVHKDQDLVAPGSPEDAGQEAKALTLVDRIEDFLEEAHCIHHTASSMIANLQQNPEAAAAVALTLAELSVLVGKMSPSFLGVLKGSSPAIFALLASPQFLIGTSIAVGVTVVMFGGWKIVKKMREGKMREAPFEMTPMAAAGATVEAPAESATSYEEALVLEEEMSTIETWRRGIEAGAESADIELMSAEADRALRDKYRDDIDPDDSISRVGSTRSRRTHRSRRHRRRSVGDEEEVEVPERKSSKKYHDEKRDGGKSEVAESVRSHRTHRSSRSEVSHSSRASKRTTTTTLKAIEDKDEEEKPGKKKNMLKQLFKKMKDKDDKEKDGRAMSVLV</sequence>
<comment type="caution">
    <text evidence="3">The sequence shown here is derived from an EMBL/GenBank/DDBJ whole genome shotgun (WGS) entry which is preliminary data.</text>
</comment>